<organism evidence="1 2">
    <name type="scientific">Terrabacter aerolatus</name>
    <dbReference type="NCBI Taxonomy" id="422442"/>
    <lineage>
        <taxon>Bacteria</taxon>
        <taxon>Bacillati</taxon>
        <taxon>Actinomycetota</taxon>
        <taxon>Actinomycetes</taxon>
        <taxon>Micrococcales</taxon>
        <taxon>Intrasporangiaceae</taxon>
        <taxon>Terrabacter</taxon>
    </lineage>
</organism>
<name>A0A512D223_9MICO</name>
<accession>A0A512D223</accession>
<reference evidence="1 2" key="1">
    <citation type="submission" date="2019-07" db="EMBL/GenBank/DDBJ databases">
        <title>Whole genome shotgun sequence of Terrabacter aerolatus NBRC 106305.</title>
        <authorList>
            <person name="Hosoyama A."/>
            <person name="Uohara A."/>
            <person name="Ohji S."/>
            <person name="Ichikawa N."/>
        </authorList>
    </citation>
    <scope>NUCLEOTIDE SEQUENCE [LARGE SCALE GENOMIC DNA]</scope>
    <source>
        <strain evidence="1 2">NBRC 106305</strain>
    </source>
</reference>
<sequence>MGRRIDPGAHPVRLHPSLQQAVTPSRQGARTVKTPTSTRHTALGLFGVVVVLATSADAAKTVAPGVLLAAPVLRSVPADPTSTVTNTVAWIHPRPGVGFRCTTDDRDWFPCTSPLTWELDPATDGRHTFSVRAVDASGRESLPARYTFAYRDALRASSVRLTVTGSVDGLAPGVWVPVPVRVSNPGPVPVHLTSLELHVAADSTPPGCSAATNLEVRQPQVTGGDRVLVPARSTVTLPVAGTAPAAIRLRDLPTVNQDVCKAKSFALSWSGTAEH</sequence>
<dbReference type="AlphaFoldDB" id="A0A512D223"/>
<proteinExistence type="predicted"/>
<dbReference type="Proteomes" id="UP000321534">
    <property type="component" value="Unassembled WGS sequence"/>
</dbReference>
<gene>
    <name evidence="1" type="ORF">TAE01_23250</name>
</gene>
<comment type="caution">
    <text evidence="1">The sequence shown here is derived from an EMBL/GenBank/DDBJ whole genome shotgun (WGS) entry which is preliminary data.</text>
</comment>
<protein>
    <submittedName>
        <fullName evidence="1">Uncharacterized protein</fullName>
    </submittedName>
</protein>
<evidence type="ECO:0000313" key="1">
    <source>
        <dbReference type="EMBL" id="GEO30515.1"/>
    </source>
</evidence>
<keyword evidence="2" id="KW-1185">Reference proteome</keyword>
<evidence type="ECO:0000313" key="2">
    <source>
        <dbReference type="Proteomes" id="UP000321534"/>
    </source>
</evidence>
<dbReference type="EMBL" id="BJYX01000011">
    <property type="protein sequence ID" value="GEO30515.1"/>
    <property type="molecule type" value="Genomic_DNA"/>
</dbReference>